<feature type="transmembrane region" description="Helical" evidence="9">
    <location>
        <begin position="43"/>
        <end position="60"/>
    </location>
</feature>
<evidence type="ECO:0000256" key="7">
    <source>
        <dbReference type="ARBA" id="ARBA00023136"/>
    </source>
</evidence>
<comment type="similarity">
    <text evidence="8">Belongs to the TRAP transporter small permease family.</text>
</comment>
<dbReference type="GO" id="GO:0005886">
    <property type="term" value="C:plasma membrane"/>
    <property type="evidence" value="ECO:0007669"/>
    <property type="project" value="UniProtKB-SubCell"/>
</dbReference>
<gene>
    <name evidence="11" type="ORF">HRI96_04835</name>
</gene>
<evidence type="ECO:0000256" key="5">
    <source>
        <dbReference type="ARBA" id="ARBA00022692"/>
    </source>
</evidence>
<keyword evidence="3" id="KW-1003">Cell membrane</keyword>
<accession>A0A975EZC8</accession>
<evidence type="ECO:0000256" key="3">
    <source>
        <dbReference type="ARBA" id="ARBA00022475"/>
    </source>
</evidence>
<feature type="transmembrane region" description="Helical" evidence="9">
    <location>
        <begin position="115"/>
        <end position="137"/>
    </location>
</feature>
<reference evidence="11" key="1">
    <citation type="submission" date="2020-05" db="EMBL/GenBank/DDBJ databases">
        <authorList>
            <person name="Zeng H."/>
            <person name="Chan Y.K."/>
            <person name="Watt R.M."/>
        </authorList>
    </citation>
    <scope>NUCLEOTIDE SEQUENCE</scope>
    <source>
        <strain evidence="11">ATCC 700773</strain>
    </source>
</reference>
<dbReference type="Proteomes" id="UP000671995">
    <property type="component" value="Chromosome"/>
</dbReference>
<dbReference type="AlphaFoldDB" id="A0A975EZC8"/>
<dbReference type="GO" id="GO:0022857">
    <property type="term" value="F:transmembrane transporter activity"/>
    <property type="evidence" value="ECO:0007669"/>
    <property type="project" value="TreeGrafter"/>
</dbReference>
<keyword evidence="5 9" id="KW-0812">Transmembrane</keyword>
<name>A0A975EZC8_9SPIR</name>
<dbReference type="InterPro" id="IPR007387">
    <property type="entry name" value="TRAP_DctQ"/>
</dbReference>
<dbReference type="PANTHER" id="PTHR35011:SF2">
    <property type="entry name" value="2,3-DIKETO-L-GULONATE TRAP TRANSPORTER SMALL PERMEASE PROTEIN YIAM"/>
    <property type="match status" value="1"/>
</dbReference>
<dbReference type="RefSeq" id="WP_210118383.1">
    <property type="nucleotide sequence ID" value="NZ_CP054257.1"/>
</dbReference>
<keyword evidence="6 9" id="KW-1133">Transmembrane helix</keyword>
<evidence type="ECO:0000256" key="6">
    <source>
        <dbReference type="ARBA" id="ARBA00022989"/>
    </source>
</evidence>
<evidence type="ECO:0000256" key="4">
    <source>
        <dbReference type="ARBA" id="ARBA00022519"/>
    </source>
</evidence>
<evidence type="ECO:0000313" key="11">
    <source>
        <dbReference type="EMBL" id="QTQ11588.1"/>
    </source>
</evidence>
<evidence type="ECO:0000256" key="2">
    <source>
        <dbReference type="ARBA" id="ARBA00022448"/>
    </source>
</evidence>
<dbReference type="GO" id="GO:0015740">
    <property type="term" value="P:C4-dicarboxylate transport"/>
    <property type="evidence" value="ECO:0007669"/>
    <property type="project" value="TreeGrafter"/>
</dbReference>
<evidence type="ECO:0000256" key="9">
    <source>
        <dbReference type="SAM" id="Phobius"/>
    </source>
</evidence>
<feature type="domain" description="Tripartite ATP-independent periplasmic transporters DctQ component" evidence="10">
    <location>
        <begin position="19"/>
        <end position="138"/>
    </location>
</feature>
<dbReference type="EMBL" id="CP054257">
    <property type="protein sequence ID" value="QTQ11588.1"/>
    <property type="molecule type" value="Genomic_DNA"/>
</dbReference>
<evidence type="ECO:0000256" key="1">
    <source>
        <dbReference type="ARBA" id="ARBA00004429"/>
    </source>
</evidence>
<dbReference type="InterPro" id="IPR055348">
    <property type="entry name" value="DctQ"/>
</dbReference>
<keyword evidence="2" id="KW-0813">Transport</keyword>
<comment type="subcellular location">
    <subcellularLocation>
        <location evidence="1">Cell inner membrane</location>
        <topology evidence="1">Multi-pass membrane protein</topology>
    </subcellularLocation>
</comment>
<feature type="transmembrane region" description="Helical" evidence="9">
    <location>
        <begin position="81"/>
        <end position="103"/>
    </location>
</feature>
<sequence>MKLIRLIINGIVVALFALLVIIVFMQVLFRYVFQSALPWADEAARYCFIWLIYLGGTITIRKGMNITFDLLLDSLSKKYGLAFLFIVNICCELFLLTMVVLGINLCWVNRVQFSTILHLNMGLVMMAIPLGGALMFIEQILYQKNKIDEKAAVADCKK</sequence>
<reference evidence="11" key="2">
    <citation type="journal article" date="2021" name="Microbiol. Resour. Announc.">
        <title>Complete Genome Sequences of Three Human Oral Treponema parvum Isolates.</title>
        <authorList>
            <person name="Zeng H."/>
            <person name="Watt R.M."/>
        </authorList>
    </citation>
    <scope>NUCLEOTIDE SEQUENCE</scope>
    <source>
        <strain evidence="11">ATCC 700773</strain>
    </source>
</reference>
<dbReference type="Pfam" id="PF04290">
    <property type="entry name" value="DctQ"/>
    <property type="match status" value="1"/>
</dbReference>
<organism evidence="11 12">
    <name type="scientific">Treponema parvum</name>
    <dbReference type="NCBI Taxonomy" id="138851"/>
    <lineage>
        <taxon>Bacteria</taxon>
        <taxon>Pseudomonadati</taxon>
        <taxon>Spirochaetota</taxon>
        <taxon>Spirochaetia</taxon>
        <taxon>Spirochaetales</taxon>
        <taxon>Treponemataceae</taxon>
        <taxon>Treponema</taxon>
    </lineage>
</organism>
<feature type="transmembrane region" description="Helical" evidence="9">
    <location>
        <begin position="7"/>
        <end position="31"/>
    </location>
</feature>
<protein>
    <submittedName>
        <fullName evidence="11">TRAP transporter small permease</fullName>
    </submittedName>
</protein>
<evidence type="ECO:0000256" key="8">
    <source>
        <dbReference type="ARBA" id="ARBA00038436"/>
    </source>
</evidence>
<proteinExistence type="inferred from homology"/>
<dbReference type="PANTHER" id="PTHR35011">
    <property type="entry name" value="2,3-DIKETO-L-GULONATE TRAP TRANSPORTER SMALL PERMEASE PROTEIN YIAM"/>
    <property type="match status" value="1"/>
</dbReference>
<keyword evidence="4" id="KW-0997">Cell inner membrane</keyword>
<evidence type="ECO:0000259" key="10">
    <source>
        <dbReference type="Pfam" id="PF04290"/>
    </source>
</evidence>
<evidence type="ECO:0000313" key="12">
    <source>
        <dbReference type="Proteomes" id="UP000671995"/>
    </source>
</evidence>
<keyword evidence="7 9" id="KW-0472">Membrane</keyword>